<dbReference type="SUPFAM" id="SSF57850">
    <property type="entry name" value="RING/U-box"/>
    <property type="match status" value="2"/>
</dbReference>
<accession>D2V1Y0</accession>
<dbReference type="GeneID" id="8862558"/>
<dbReference type="KEGG" id="ngr:NAEGRDRAFT_78190"/>
<dbReference type="AlphaFoldDB" id="D2V1Y0"/>
<evidence type="ECO:0000313" key="5">
    <source>
        <dbReference type="Proteomes" id="UP000006671"/>
    </source>
</evidence>
<dbReference type="Proteomes" id="UP000006671">
    <property type="component" value="Unassembled WGS sequence"/>
</dbReference>
<dbReference type="VEuPathDB" id="AmoebaDB:NAEGRDRAFT_78190"/>
<evidence type="ECO:0008006" key="6">
    <source>
        <dbReference type="Google" id="ProtNLM"/>
    </source>
</evidence>
<evidence type="ECO:0000313" key="4">
    <source>
        <dbReference type="EMBL" id="EFC49390.1"/>
    </source>
</evidence>
<evidence type="ECO:0000256" key="2">
    <source>
        <dbReference type="ARBA" id="ARBA00022771"/>
    </source>
</evidence>
<dbReference type="InterPro" id="IPR017907">
    <property type="entry name" value="Znf_RING_CS"/>
</dbReference>
<evidence type="ECO:0000256" key="3">
    <source>
        <dbReference type="ARBA" id="ARBA00022833"/>
    </source>
</evidence>
<dbReference type="STRING" id="5762.D2V1Y0"/>
<sequence>MSKCFYCLGTQQLLKLKCQHYICQDCLVENLQNLSKGTAMVCYGSNKNVTGSDETNCGETISMNWVNQANIDYDKIEEFDSALNDIHYKIKRATTCNKCKNHFIRRNTSDVRLSCDVCKFDFCFICGNQWKNGEGICGNGCSNEDPLITALTTRSSVTAKINLSNQEIVVPLARLCVNCGNYCERQASSDGKLDRCKHTHCPRCNAVFCHACLSLYNTNTGKWPFKCSGTEATGTTHGAYVKCSLPVAPTQTKEDLHEIENRLLFQ</sequence>
<evidence type="ECO:0000256" key="1">
    <source>
        <dbReference type="ARBA" id="ARBA00022723"/>
    </source>
</evidence>
<keyword evidence="1" id="KW-0479">Metal-binding</keyword>
<proteinExistence type="predicted"/>
<dbReference type="PROSITE" id="PS00518">
    <property type="entry name" value="ZF_RING_1"/>
    <property type="match status" value="1"/>
</dbReference>
<dbReference type="EMBL" id="GG738848">
    <property type="protein sequence ID" value="EFC49390.1"/>
    <property type="molecule type" value="Genomic_DNA"/>
</dbReference>
<reference evidence="4 5" key="1">
    <citation type="journal article" date="2010" name="Cell">
        <title>The genome of Naegleria gruberi illuminates early eukaryotic versatility.</title>
        <authorList>
            <person name="Fritz-Laylin L.K."/>
            <person name="Prochnik S.E."/>
            <person name="Ginger M.L."/>
            <person name="Dacks J.B."/>
            <person name="Carpenter M.L."/>
            <person name="Field M.C."/>
            <person name="Kuo A."/>
            <person name="Paredez A."/>
            <person name="Chapman J."/>
            <person name="Pham J."/>
            <person name="Shu S."/>
            <person name="Neupane R."/>
            <person name="Cipriano M."/>
            <person name="Mancuso J."/>
            <person name="Tu H."/>
            <person name="Salamov A."/>
            <person name="Lindquist E."/>
            <person name="Shapiro H."/>
            <person name="Lucas S."/>
            <person name="Grigoriev I.V."/>
            <person name="Cande W.Z."/>
            <person name="Fulton C."/>
            <person name="Rokhsar D.S."/>
            <person name="Dawson S.C."/>
        </authorList>
    </citation>
    <scope>NUCLEOTIDE SEQUENCE [LARGE SCALE GENOMIC DNA]</scope>
    <source>
        <strain evidence="4 5">NEG-M</strain>
    </source>
</reference>
<dbReference type="InParanoid" id="D2V1Y0"/>
<name>D2V1Y0_NAEGR</name>
<gene>
    <name evidence="4" type="ORF">NAEGRDRAFT_78190</name>
</gene>
<dbReference type="RefSeq" id="XP_002682134.1">
    <property type="nucleotide sequence ID" value="XM_002682088.1"/>
</dbReference>
<dbReference type="OrthoDB" id="419317at2759"/>
<keyword evidence="5" id="KW-1185">Reference proteome</keyword>
<dbReference type="GO" id="GO:0008270">
    <property type="term" value="F:zinc ion binding"/>
    <property type="evidence" value="ECO:0007669"/>
    <property type="project" value="UniProtKB-KW"/>
</dbReference>
<organism evidence="5">
    <name type="scientific">Naegleria gruberi</name>
    <name type="common">Amoeba</name>
    <dbReference type="NCBI Taxonomy" id="5762"/>
    <lineage>
        <taxon>Eukaryota</taxon>
        <taxon>Discoba</taxon>
        <taxon>Heterolobosea</taxon>
        <taxon>Tetramitia</taxon>
        <taxon>Eutetramitia</taxon>
        <taxon>Vahlkampfiidae</taxon>
        <taxon>Naegleria</taxon>
    </lineage>
</organism>
<keyword evidence="2" id="KW-0863">Zinc-finger</keyword>
<protein>
    <recommendedName>
        <fullName evidence="6">RING-type domain-containing protein</fullName>
    </recommendedName>
</protein>
<keyword evidence="3" id="KW-0862">Zinc</keyword>